<evidence type="ECO:0000313" key="2">
    <source>
        <dbReference type="Proteomes" id="UP000029481"/>
    </source>
</evidence>
<dbReference type="Proteomes" id="UP000029481">
    <property type="component" value="Chromosome"/>
</dbReference>
<name>A0A089RHQ6_9ENTR</name>
<organism evidence="1 2">
    <name type="scientific">Cedecea neteri</name>
    <dbReference type="NCBI Taxonomy" id="158822"/>
    <lineage>
        <taxon>Bacteria</taxon>
        <taxon>Pseudomonadati</taxon>
        <taxon>Pseudomonadota</taxon>
        <taxon>Gammaproteobacteria</taxon>
        <taxon>Enterobacterales</taxon>
        <taxon>Enterobacteriaceae</taxon>
        <taxon>Cedecea</taxon>
    </lineage>
</organism>
<proteinExistence type="predicted"/>
<accession>A0A089RHQ6</accession>
<gene>
    <name evidence="1" type="ORF">JT31_15640</name>
</gene>
<protein>
    <submittedName>
        <fullName evidence="1">Uncharacterized protein</fullName>
    </submittedName>
</protein>
<keyword evidence="2" id="KW-1185">Reference proteome</keyword>
<dbReference type="EMBL" id="CP009451">
    <property type="protein sequence ID" value="AIR05995.1"/>
    <property type="molecule type" value="Genomic_DNA"/>
</dbReference>
<reference evidence="1 2" key="1">
    <citation type="submission" date="2014-09" db="EMBL/GenBank/DDBJ databases">
        <title>Cedecea neteri SSMD04 Genome Sequencing.</title>
        <authorList>
            <person name="Tan J.-Y."/>
        </authorList>
    </citation>
    <scope>NUCLEOTIDE SEQUENCE [LARGE SCALE GENOMIC DNA]</scope>
    <source>
        <strain evidence="1 2">SSMD04</strain>
    </source>
</reference>
<evidence type="ECO:0000313" key="1">
    <source>
        <dbReference type="EMBL" id="AIR05995.1"/>
    </source>
</evidence>
<dbReference type="KEGG" id="cnt:JT31_15640"/>
<dbReference type="AlphaFoldDB" id="A0A089RHQ6"/>
<sequence>MKTAFQKITLTLRRHYAVRGQPGTLSIHAVSLLRPEQLKENVKALDNLSFTAEELERIDRHVTDGELNLWQASSDK</sequence>